<gene>
    <name evidence="3" type="ORF">BT63DRAFT_435642</name>
</gene>
<name>A0A6A6UQI1_9PEZI</name>
<evidence type="ECO:0008006" key="5">
    <source>
        <dbReference type="Google" id="ProtNLM"/>
    </source>
</evidence>
<evidence type="ECO:0000256" key="2">
    <source>
        <dbReference type="SAM" id="Phobius"/>
    </source>
</evidence>
<dbReference type="EMBL" id="MU004230">
    <property type="protein sequence ID" value="KAF2674549.1"/>
    <property type="molecule type" value="Genomic_DNA"/>
</dbReference>
<feature type="compositionally biased region" description="Polar residues" evidence="1">
    <location>
        <begin position="184"/>
        <end position="196"/>
    </location>
</feature>
<keyword evidence="4" id="KW-1185">Reference proteome</keyword>
<protein>
    <recommendedName>
        <fullName evidence="5">REJ domain-containing protein</fullName>
    </recommendedName>
</protein>
<feature type="compositionally biased region" description="Low complexity" evidence="1">
    <location>
        <begin position="24"/>
        <end position="35"/>
    </location>
</feature>
<organism evidence="3 4">
    <name type="scientific">Microthyrium microscopicum</name>
    <dbReference type="NCBI Taxonomy" id="703497"/>
    <lineage>
        <taxon>Eukaryota</taxon>
        <taxon>Fungi</taxon>
        <taxon>Dikarya</taxon>
        <taxon>Ascomycota</taxon>
        <taxon>Pezizomycotina</taxon>
        <taxon>Dothideomycetes</taxon>
        <taxon>Dothideomycetes incertae sedis</taxon>
        <taxon>Microthyriales</taxon>
        <taxon>Microthyriaceae</taxon>
        <taxon>Microthyrium</taxon>
    </lineage>
</organism>
<feature type="region of interest" description="Disordered" evidence="1">
    <location>
        <begin position="272"/>
        <end position="306"/>
    </location>
</feature>
<feature type="transmembrane region" description="Helical" evidence="2">
    <location>
        <begin position="326"/>
        <end position="350"/>
    </location>
</feature>
<proteinExistence type="predicted"/>
<feature type="region of interest" description="Disordered" evidence="1">
    <location>
        <begin position="228"/>
        <end position="247"/>
    </location>
</feature>
<evidence type="ECO:0000256" key="1">
    <source>
        <dbReference type="SAM" id="MobiDB-lite"/>
    </source>
</evidence>
<feature type="compositionally biased region" description="Polar residues" evidence="1">
    <location>
        <begin position="70"/>
        <end position="80"/>
    </location>
</feature>
<evidence type="ECO:0000313" key="4">
    <source>
        <dbReference type="Proteomes" id="UP000799302"/>
    </source>
</evidence>
<accession>A0A6A6UQI1</accession>
<feature type="compositionally biased region" description="Polar residues" evidence="1">
    <location>
        <begin position="111"/>
        <end position="126"/>
    </location>
</feature>
<feature type="compositionally biased region" description="Low complexity" evidence="1">
    <location>
        <begin position="284"/>
        <end position="295"/>
    </location>
</feature>
<keyword evidence="2" id="KW-1133">Transmembrane helix</keyword>
<evidence type="ECO:0000313" key="3">
    <source>
        <dbReference type="EMBL" id="KAF2674549.1"/>
    </source>
</evidence>
<sequence length="395" mass="41539">MASAIRTASSMYADRPQLDSWIEVSSRPSSSSLSSVADEIITTGLRVRQDPTIPRRRRRLRRSLPDNARLGTQSTSRAVTSSQEEYDESDSESDQVLSSSNEAVRSEVRGSQRNAPADMTTSTSSRDAYASGEDEYDDNDNATAIGTTGGSAFRPQPNAFSHPPLSRAASHSVPNQRPARSAYQRHSYQSQPQHSPFNAIAPSHQVDHDAALRASLSTLLSYAAATRNIPKSGGQGSQVPPPNSNRIDTTTIGLVPESVALGGMGPSTVEEQSVLSDKGKRKAVTATATGTTARSSSKDRRAAKKQRRGVYPVNAISGLEEVSPTLLTWVMGAGMLVLVSAISFSAGYVVGRETGHAEAATSMSSAGASVVKRELVAAKGGGLGLRRVAGAAVGA</sequence>
<dbReference type="Proteomes" id="UP000799302">
    <property type="component" value="Unassembled WGS sequence"/>
</dbReference>
<keyword evidence="2" id="KW-0812">Transmembrane</keyword>
<feature type="region of interest" description="Disordered" evidence="1">
    <location>
        <begin position="24"/>
        <end position="200"/>
    </location>
</feature>
<feature type="compositionally biased region" description="Acidic residues" evidence="1">
    <location>
        <begin position="84"/>
        <end position="93"/>
    </location>
</feature>
<dbReference type="AlphaFoldDB" id="A0A6A6UQI1"/>
<reference evidence="3" key="1">
    <citation type="journal article" date="2020" name="Stud. Mycol.">
        <title>101 Dothideomycetes genomes: a test case for predicting lifestyles and emergence of pathogens.</title>
        <authorList>
            <person name="Haridas S."/>
            <person name="Albert R."/>
            <person name="Binder M."/>
            <person name="Bloem J."/>
            <person name="Labutti K."/>
            <person name="Salamov A."/>
            <person name="Andreopoulos B."/>
            <person name="Baker S."/>
            <person name="Barry K."/>
            <person name="Bills G."/>
            <person name="Bluhm B."/>
            <person name="Cannon C."/>
            <person name="Castanera R."/>
            <person name="Culley D."/>
            <person name="Daum C."/>
            <person name="Ezra D."/>
            <person name="Gonzalez J."/>
            <person name="Henrissat B."/>
            <person name="Kuo A."/>
            <person name="Liang C."/>
            <person name="Lipzen A."/>
            <person name="Lutzoni F."/>
            <person name="Magnuson J."/>
            <person name="Mondo S."/>
            <person name="Nolan M."/>
            <person name="Ohm R."/>
            <person name="Pangilinan J."/>
            <person name="Park H.-J."/>
            <person name="Ramirez L."/>
            <person name="Alfaro M."/>
            <person name="Sun H."/>
            <person name="Tritt A."/>
            <person name="Yoshinaga Y."/>
            <person name="Zwiers L.-H."/>
            <person name="Turgeon B."/>
            <person name="Goodwin S."/>
            <person name="Spatafora J."/>
            <person name="Crous P."/>
            <person name="Grigoriev I."/>
        </authorList>
    </citation>
    <scope>NUCLEOTIDE SEQUENCE</scope>
    <source>
        <strain evidence="3">CBS 115976</strain>
    </source>
</reference>
<dbReference type="OrthoDB" id="5413188at2759"/>
<keyword evidence="2" id="KW-0472">Membrane</keyword>